<reference evidence="5 6" key="1">
    <citation type="submission" date="2018-06" db="EMBL/GenBank/DDBJ databases">
        <title>Azoarcus communis strain SWub3 genome.</title>
        <authorList>
            <person name="Zorraquino Salvo V."/>
            <person name="Toubiana D."/>
            <person name="Blumwald E."/>
        </authorList>
    </citation>
    <scope>NUCLEOTIDE SEQUENCE [LARGE SCALE GENOMIC DNA]</scope>
    <source>
        <strain evidence="5 6">SWub3</strain>
    </source>
</reference>
<dbReference type="SMART" id="SM00421">
    <property type="entry name" value="HTH_LUXR"/>
    <property type="match status" value="1"/>
</dbReference>
<accession>A0A323US12</accession>
<dbReference type="SUPFAM" id="SSF46894">
    <property type="entry name" value="C-terminal effector domain of the bipartite response regulators"/>
    <property type="match status" value="1"/>
</dbReference>
<dbReference type="PRINTS" id="PR00038">
    <property type="entry name" value="HTHLUXR"/>
</dbReference>
<comment type="caution">
    <text evidence="5">The sequence shown here is derived from an EMBL/GenBank/DDBJ whole genome shotgun (WGS) entry which is preliminary data.</text>
</comment>
<keyword evidence="1" id="KW-0805">Transcription regulation</keyword>
<dbReference type="PANTHER" id="PTHR44688">
    <property type="entry name" value="DNA-BINDING TRANSCRIPTIONAL ACTIVATOR DEVR_DOSR"/>
    <property type="match status" value="1"/>
</dbReference>
<dbReference type="PANTHER" id="PTHR44688:SF16">
    <property type="entry name" value="DNA-BINDING TRANSCRIPTIONAL ACTIVATOR DEVR_DOSR"/>
    <property type="match status" value="1"/>
</dbReference>
<dbReference type="AlphaFoldDB" id="A0A323US12"/>
<dbReference type="InterPro" id="IPR036388">
    <property type="entry name" value="WH-like_DNA-bd_sf"/>
</dbReference>
<keyword evidence="3" id="KW-0804">Transcription</keyword>
<dbReference type="Pfam" id="PF00196">
    <property type="entry name" value="GerE"/>
    <property type="match status" value="1"/>
</dbReference>
<dbReference type="InterPro" id="IPR000792">
    <property type="entry name" value="Tscrpt_reg_LuxR_C"/>
</dbReference>
<name>A0A323US12_9RHOO</name>
<dbReference type="EMBL" id="QKOE01000031">
    <property type="protein sequence ID" value="PZA14460.1"/>
    <property type="molecule type" value="Genomic_DNA"/>
</dbReference>
<dbReference type="InterPro" id="IPR016032">
    <property type="entry name" value="Sig_transdc_resp-reg_C-effctor"/>
</dbReference>
<evidence type="ECO:0000313" key="6">
    <source>
        <dbReference type="Proteomes" id="UP000248259"/>
    </source>
</evidence>
<dbReference type="GO" id="GO:0006355">
    <property type="term" value="P:regulation of DNA-templated transcription"/>
    <property type="evidence" value="ECO:0007669"/>
    <property type="project" value="InterPro"/>
</dbReference>
<organism evidence="5 6">
    <name type="scientific">Parazoarcus communis SWub3 = DSM 12120</name>
    <dbReference type="NCBI Taxonomy" id="1121029"/>
    <lineage>
        <taxon>Bacteria</taxon>
        <taxon>Pseudomonadati</taxon>
        <taxon>Pseudomonadota</taxon>
        <taxon>Betaproteobacteria</taxon>
        <taxon>Rhodocyclales</taxon>
        <taxon>Zoogloeaceae</taxon>
        <taxon>Parazoarcus</taxon>
    </lineage>
</organism>
<dbReference type="GO" id="GO:0003677">
    <property type="term" value="F:DNA binding"/>
    <property type="evidence" value="ECO:0007669"/>
    <property type="project" value="UniProtKB-KW"/>
</dbReference>
<keyword evidence="2" id="KW-0238">DNA-binding</keyword>
<dbReference type="Proteomes" id="UP000248259">
    <property type="component" value="Unassembled WGS sequence"/>
</dbReference>
<evidence type="ECO:0000259" key="4">
    <source>
        <dbReference type="PROSITE" id="PS50043"/>
    </source>
</evidence>
<protein>
    <recommendedName>
        <fullName evidence="4">HTH luxR-type domain-containing protein</fullName>
    </recommendedName>
</protein>
<keyword evidence="6" id="KW-1185">Reference proteome</keyword>
<proteinExistence type="predicted"/>
<dbReference type="Gene3D" id="1.10.10.10">
    <property type="entry name" value="Winged helix-like DNA-binding domain superfamily/Winged helix DNA-binding domain"/>
    <property type="match status" value="1"/>
</dbReference>
<feature type="domain" description="HTH luxR-type" evidence="4">
    <location>
        <begin position="1"/>
        <end position="64"/>
    </location>
</feature>
<evidence type="ECO:0000256" key="3">
    <source>
        <dbReference type="ARBA" id="ARBA00023163"/>
    </source>
</evidence>
<dbReference type="OrthoDB" id="3374006at2"/>
<dbReference type="PROSITE" id="PS00622">
    <property type="entry name" value="HTH_LUXR_1"/>
    <property type="match status" value="1"/>
</dbReference>
<evidence type="ECO:0000256" key="2">
    <source>
        <dbReference type="ARBA" id="ARBA00023125"/>
    </source>
</evidence>
<dbReference type="CDD" id="cd06170">
    <property type="entry name" value="LuxR_C_like"/>
    <property type="match status" value="1"/>
</dbReference>
<evidence type="ECO:0000313" key="5">
    <source>
        <dbReference type="EMBL" id="PZA14460.1"/>
    </source>
</evidence>
<evidence type="ECO:0000256" key="1">
    <source>
        <dbReference type="ARBA" id="ARBA00023015"/>
    </source>
</evidence>
<sequence>MSVRRPPSMREQEVLLRIRQGKTNKQIALELGISGFTVRDHVSALLKKLSASNRTELAIMETPYISRVCKKDSHE</sequence>
<gene>
    <name evidence="5" type="ORF">DNK49_21800</name>
</gene>
<dbReference type="PROSITE" id="PS50043">
    <property type="entry name" value="HTH_LUXR_2"/>
    <property type="match status" value="1"/>
</dbReference>